<reference evidence="1 2" key="1">
    <citation type="submission" date="2013-01" db="EMBL/GenBank/DDBJ databases">
        <authorList>
            <person name="Harkins D.M."/>
            <person name="Durkin A.S."/>
            <person name="Brinkac L.M."/>
            <person name="Haft D.H."/>
            <person name="Selengut J.D."/>
            <person name="Sanka R."/>
            <person name="DePew J."/>
            <person name="Purushe J."/>
            <person name="Picardeau M."/>
            <person name="Werts C."/>
            <person name="Goarant C."/>
            <person name="Vinetz J.M."/>
            <person name="Sutton G.G."/>
            <person name="Nierman W.C."/>
            <person name="Fouts D.E."/>
        </authorList>
    </citation>
    <scope>NUCLEOTIDE SEQUENCE [LARGE SCALE GENOMIC DNA]</scope>
    <source>
        <strain evidence="1 2">200901868</strain>
    </source>
</reference>
<comment type="caution">
    <text evidence="1">The sequence shown here is derived from an EMBL/GenBank/DDBJ whole genome shotgun (WGS) entry which is preliminary data.</text>
</comment>
<sequence>MGIESDQSIKRFIKNEDAFVSFTGLLDPIESKISYSELSYVQET</sequence>
<proteinExistence type="predicted"/>
<evidence type="ECO:0000313" key="2">
    <source>
        <dbReference type="Proteomes" id="UP000012159"/>
    </source>
</evidence>
<evidence type="ECO:0000313" key="1">
    <source>
        <dbReference type="EMBL" id="EMO60727.1"/>
    </source>
</evidence>
<name>M6VT88_LEPBO</name>
<organism evidence="1 2">
    <name type="scientific">Leptospira borgpetersenii serovar Pomona str. 200901868</name>
    <dbReference type="NCBI Taxonomy" id="1192866"/>
    <lineage>
        <taxon>Bacteria</taxon>
        <taxon>Pseudomonadati</taxon>
        <taxon>Spirochaetota</taxon>
        <taxon>Spirochaetia</taxon>
        <taxon>Leptospirales</taxon>
        <taxon>Leptospiraceae</taxon>
        <taxon>Leptospira</taxon>
    </lineage>
</organism>
<dbReference type="AlphaFoldDB" id="M6VT88"/>
<dbReference type="EMBL" id="AKWF02000118">
    <property type="protein sequence ID" value="EMO60727.1"/>
    <property type="molecule type" value="Genomic_DNA"/>
</dbReference>
<dbReference type="Proteomes" id="UP000012159">
    <property type="component" value="Unassembled WGS sequence"/>
</dbReference>
<gene>
    <name evidence="1" type="ORF">LEP1GSC133_4416</name>
</gene>
<protein>
    <submittedName>
        <fullName evidence="1">Uncharacterized protein</fullName>
    </submittedName>
</protein>
<accession>M6VT88</accession>